<reference evidence="3 6" key="4">
    <citation type="submission" date="2019-12" db="EMBL/GenBank/DDBJ databases">
        <title>Multi-Generational Helicobacter saguini Isolates.</title>
        <authorList>
            <person name="Mannion A."/>
            <person name="Shen Z."/>
            <person name="Fox J.G."/>
        </authorList>
    </citation>
    <scope>NUCLEOTIDE SEQUENCE [LARGE SCALE GENOMIC DNA]</scope>
    <source>
        <strain evidence="3">16-048</strain>
        <strain evidence="6">16-048 (F4)</strain>
    </source>
</reference>
<evidence type="ECO:0000256" key="2">
    <source>
        <dbReference type="SAM" id="Phobius"/>
    </source>
</evidence>
<gene>
    <name evidence="3" type="ORF">DCO61_12495</name>
    <name evidence="4" type="ORF">LS64_004930</name>
</gene>
<reference evidence="4 5" key="2">
    <citation type="journal article" date="2016" name="Infect. Immun.">
        <title>Helicobacter saguini, a Novel Helicobacter Isolated from Cotton-Top Tamarins with Ulcerative Colitis, Has Proinflammatory Properties and Induces Typhlocolitis and Dysplasia in Gnotobiotic IL-10-/- Mice.</title>
        <authorList>
            <person name="Shen Z."/>
            <person name="Mannion A."/>
            <person name="Whary M.T."/>
            <person name="Muthupalani S."/>
            <person name="Sheh A."/>
            <person name="Feng Y."/>
            <person name="Gong G."/>
            <person name="Vandamme P."/>
            <person name="Holcombe H.R."/>
            <person name="Paster B.J."/>
            <person name="Fox J.G."/>
        </authorList>
    </citation>
    <scope>NUCLEOTIDE SEQUENCE [LARGE SCALE GENOMIC DNA]</scope>
    <source>
        <strain evidence="4 5">MIT 97-6194</strain>
    </source>
</reference>
<keyword evidence="1" id="KW-0175">Coiled coil</keyword>
<evidence type="ECO:0000313" key="3">
    <source>
        <dbReference type="EMBL" id="MWV70778.1"/>
    </source>
</evidence>
<keyword evidence="5" id="KW-1185">Reference proteome</keyword>
<reference evidence="4 5" key="1">
    <citation type="journal article" date="2014" name="Genome Announc.">
        <title>Draft genome sequences of eight enterohepatic helicobacter species isolated from both laboratory and wild rodents.</title>
        <authorList>
            <person name="Sheh A."/>
            <person name="Shen Z."/>
            <person name="Fox J.G."/>
        </authorList>
    </citation>
    <scope>NUCLEOTIDE SEQUENCE [LARGE SCALE GENOMIC DNA]</scope>
    <source>
        <strain evidence="4 5">MIT 97-6194</strain>
    </source>
</reference>
<accession>A0A347W561</accession>
<dbReference type="Proteomes" id="UP000029714">
    <property type="component" value="Unassembled WGS sequence"/>
</dbReference>
<comment type="caution">
    <text evidence="4">The sequence shown here is derived from an EMBL/GenBank/DDBJ whole genome shotgun (WGS) entry which is preliminary data.</text>
</comment>
<keyword evidence="2" id="KW-0472">Membrane</keyword>
<dbReference type="STRING" id="1548018.LS64_09435"/>
<evidence type="ECO:0000256" key="1">
    <source>
        <dbReference type="SAM" id="Coils"/>
    </source>
</evidence>
<dbReference type="EMBL" id="JRMP02000006">
    <property type="protein sequence ID" value="TLD94515.1"/>
    <property type="molecule type" value="Genomic_DNA"/>
</dbReference>
<name>A0A347W561_9HELI</name>
<reference evidence="4" key="3">
    <citation type="submission" date="2018-04" db="EMBL/GenBank/DDBJ databases">
        <authorList>
            <person name="Sheh A."/>
            <person name="Shen Z."/>
            <person name="Mannion A.J."/>
            <person name="Fox J.G."/>
        </authorList>
    </citation>
    <scope>NUCLEOTIDE SEQUENCE</scope>
    <source>
        <strain evidence="4">MIT 97-6194</strain>
    </source>
</reference>
<dbReference type="RefSeq" id="WP_118949324.1">
    <property type="nucleotide sequence ID" value="NZ_JRMP02000006.1"/>
</dbReference>
<organism evidence="4 5">
    <name type="scientific">Helicobacter saguini</name>
    <dbReference type="NCBI Taxonomy" id="1548018"/>
    <lineage>
        <taxon>Bacteria</taxon>
        <taxon>Pseudomonadati</taxon>
        <taxon>Campylobacterota</taxon>
        <taxon>Epsilonproteobacteria</taxon>
        <taxon>Campylobacterales</taxon>
        <taxon>Helicobacteraceae</taxon>
        <taxon>Helicobacter</taxon>
    </lineage>
</organism>
<evidence type="ECO:0000313" key="6">
    <source>
        <dbReference type="Proteomes" id="UP000477070"/>
    </source>
</evidence>
<feature type="coiled-coil region" evidence="1">
    <location>
        <begin position="18"/>
        <end position="45"/>
    </location>
</feature>
<protein>
    <submittedName>
        <fullName evidence="4">Uncharacterized protein</fullName>
    </submittedName>
</protein>
<dbReference type="Proteomes" id="UP000477070">
    <property type="component" value="Unassembled WGS sequence"/>
</dbReference>
<evidence type="ECO:0000313" key="4">
    <source>
        <dbReference type="EMBL" id="TLD94515.1"/>
    </source>
</evidence>
<dbReference type="AlphaFoldDB" id="A0A347W561"/>
<keyword evidence="2" id="KW-0812">Transmembrane</keyword>
<feature type="transmembrane region" description="Helical" evidence="2">
    <location>
        <begin position="6"/>
        <end position="23"/>
    </location>
</feature>
<keyword evidence="2" id="KW-1133">Transmembrane helix</keyword>
<dbReference type="EMBL" id="QBIU01000002">
    <property type="protein sequence ID" value="MWV70778.1"/>
    <property type="molecule type" value="Genomic_DNA"/>
</dbReference>
<proteinExistence type="predicted"/>
<evidence type="ECO:0000313" key="5">
    <source>
        <dbReference type="Proteomes" id="UP000029714"/>
    </source>
</evidence>
<sequence length="96" mass="11137">MLPIIPWIISVIVGLLVIGKFIEDEEELKKEIRELKEELEKEKNKRMIPKIEKKMKDGEVRKIEVGFYANGVLVKKAEFDNVSQKVFDCVNVGDTF</sequence>